<organism evidence="5 6">
    <name type="scientific">Paenimyroides ceti</name>
    <dbReference type="NCBI Taxonomy" id="395087"/>
    <lineage>
        <taxon>Bacteria</taxon>
        <taxon>Pseudomonadati</taxon>
        <taxon>Bacteroidota</taxon>
        <taxon>Flavobacteriia</taxon>
        <taxon>Flavobacteriales</taxon>
        <taxon>Flavobacteriaceae</taxon>
        <taxon>Paenimyroides</taxon>
    </lineage>
</organism>
<dbReference type="EMBL" id="JAUFQU010000001">
    <property type="protein sequence ID" value="MDN3707794.1"/>
    <property type="molecule type" value="Genomic_DNA"/>
</dbReference>
<gene>
    <name evidence="5" type="ORF">QW060_11795</name>
</gene>
<dbReference type="Proteomes" id="UP001242368">
    <property type="component" value="Unassembled WGS sequence"/>
</dbReference>
<dbReference type="Gene3D" id="1.10.10.10">
    <property type="entry name" value="Winged helix-like DNA-binding domain superfamily/Winged helix DNA-binding domain"/>
    <property type="match status" value="1"/>
</dbReference>
<dbReference type="PRINTS" id="PR00033">
    <property type="entry name" value="HTHASNC"/>
</dbReference>
<feature type="domain" description="HTH asnC-type" evidence="4">
    <location>
        <begin position="3"/>
        <end position="64"/>
    </location>
</feature>
<dbReference type="Pfam" id="PF01037">
    <property type="entry name" value="AsnC_trans_reg"/>
    <property type="match status" value="1"/>
</dbReference>
<dbReference type="InterPro" id="IPR019887">
    <property type="entry name" value="Tscrpt_reg_AsnC/Lrp_C"/>
</dbReference>
<keyword evidence="1" id="KW-0805">Transcription regulation</keyword>
<dbReference type="SUPFAM" id="SSF46785">
    <property type="entry name" value="Winged helix' DNA-binding domain"/>
    <property type="match status" value="1"/>
</dbReference>
<protein>
    <submittedName>
        <fullName evidence="5">Lrp/AsnC family transcriptional regulator</fullName>
    </submittedName>
</protein>
<evidence type="ECO:0000256" key="1">
    <source>
        <dbReference type="ARBA" id="ARBA00023015"/>
    </source>
</evidence>
<dbReference type="InterPro" id="IPR019888">
    <property type="entry name" value="Tscrpt_reg_AsnC-like"/>
</dbReference>
<dbReference type="PANTHER" id="PTHR30154:SF34">
    <property type="entry name" value="TRANSCRIPTIONAL REGULATOR AZLB"/>
    <property type="match status" value="1"/>
</dbReference>
<sequence length="153" mass="17909">MKLDNIDYKLIELLQENSKQTTKELAEQLDLSTTAVYERVKKLEKQEIISKYVALIDRNKINRPFVIMSLVKIKTHSKEAIIQFENKISAMPEVLECFHISGEYDYILKICLKDMETYREFMISKLTSLDEVSSTQSMFMINEVKSTTSYSFI</sequence>
<name>A0ABT8CTF3_9FLAO</name>
<dbReference type="PANTHER" id="PTHR30154">
    <property type="entry name" value="LEUCINE-RESPONSIVE REGULATORY PROTEIN"/>
    <property type="match status" value="1"/>
</dbReference>
<dbReference type="Gene3D" id="3.30.70.920">
    <property type="match status" value="1"/>
</dbReference>
<evidence type="ECO:0000256" key="2">
    <source>
        <dbReference type="ARBA" id="ARBA00023125"/>
    </source>
</evidence>
<dbReference type="InterPro" id="IPR000485">
    <property type="entry name" value="AsnC-type_HTH_dom"/>
</dbReference>
<evidence type="ECO:0000259" key="4">
    <source>
        <dbReference type="PROSITE" id="PS50956"/>
    </source>
</evidence>
<dbReference type="InterPro" id="IPR011991">
    <property type="entry name" value="ArsR-like_HTH"/>
</dbReference>
<dbReference type="InterPro" id="IPR036388">
    <property type="entry name" value="WH-like_DNA-bd_sf"/>
</dbReference>
<dbReference type="CDD" id="cd00090">
    <property type="entry name" value="HTH_ARSR"/>
    <property type="match status" value="1"/>
</dbReference>
<accession>A0ABT8CTF3</accession>
<dbReference type="PROSITE" id="PS50956">
    <property type="entry name" value="HTH_ASNC_2"/>
    <property type="match status" value="1"/>
</dbReference>
<dbReference type="Pfam" id="PF13412">
    <property type="entry name" value="HTH_24"/>
    <property type="match status" value="1"/>
</dbReference>
<keyword evidence="3" id="KW-0804">Transcription</keyword>
<comment type="caution">
    <text evidence="5">The sequence shown here is derived from an EMBL/GenBank/DDBJ whole genome shotgun (WGS) entry which is preliminary data.</text>
</comment>
<dbReference type="InterPro" id="IPR011008">
    <property type="entry name" value="Dimeric_a/b-barrel"/>
</dbReference>
<evidence type="ECO:0000313" key="6">
    <source>
        <dbReference type="Proteomes" id="UP001242368"/>
    </source>
</evidence>
<dbReference type="SUPFAM" id="SSF54909">
    <property type="entry name" value="Dimeric alpha+beta barrel"/>
    <property type="match status" value="1"/>
</dbReference>
<proteinExistence type="predicted"/>
<dbReference type="SMART" id="SM00344">
    <property type="entry name" value="HTH_ASNC"/>
    <property type="match status" value="1"/>
</dbReference>
<keyword evidence="2" id="KW-0238">DNA-binding</keyword>
<reference evidence="6" key="1">
    <citation type="journal article" date="2019" name="Int. J. Syst. Evol. Microbiol.">
        <title>The Global Catalogue of Microorganisms (GCM) 10K type strain sequencing project: providing services to taxonomists for standard genome sequencing and annotation.</title>
        <authorList>
            <consortium name="The Broad Institute Genomics Platform"/>
            <consortium name="The Broad Institute Genome Sequencing Center for Infectious Disease"/>
            <person name="Wu L."/>
            <person name="Ma J."/>
        </authorList>
    </citation>
    <scope>NUCLEOTIDE SEQUENCE [LARGE SCALE GENOMIC DNA]</scope>
    <source>
        <strain evidence="6">CECT 7184</strain>
    </source>
</reference>
<dbReference type="RefSeq" id="WP_290363748.1">
    <property type="nucleotide sequence ID" value="NZ_JAUFQU010000001.1"/>
</dbReference>
<evidence type="ECO:0000256" key="3">
    <source>
        <dbReference type="ARBA" id="ARBA00023163"/>
    </source>
</evidence>
<evidence type="ECO:0000313" key="5">
    <source>
        <dbReference type="EMBL" id="MDN3707794.1"/>
    </source>
</evidence>
<keyword evidence="6" id="KW-1185">Reference proteome</keyword>
<dbReference type="InterPro" id="IPR036390">
    <property type="entry name" value="WH_DNA-bd_sf"/>
</dbReference>